<dbReference type="PANTHER" id="PTHR14003:SF23">
    <property type="entry name" value="ZINC FINGER PROTEIN 143"/>
    <property type="match status" value="1"/>
</dbReference>
<dbReference type="FunFam" id="3.30.160.60:FF:001049">
    <property type="entry name" value="zinc finger protein 319"/>
    <property type="match status" value="1"/>
</dbReference>
<protein>
    <recommendedName>
        <fullName evidence="10">C2H2-type domain-containing protein</fullName>
    </recommendedName>
</protein>
<dbReference type="EMBL" id="HBIV01040523">
    <property type="protein sequence ID" value="CAE0676949.1"/>
    <property type="molecule type" value="Transcribed_RNA"/>
</dbReference>
<dbReference type="FunFam" id="3.30.160.60:FF:002343">
    <property type="entry name" value="Zinc finger protein 33A"/>
    <property type="match status" value="1"/>
</dbReference>
<keyword evidence="5 8" id="KW-0863">Zinc-finger</keyword>
<proteinExistence type="inferred from homology"/>
<dbReference type="FunFam" id="3.30.160.60:FF:000478">
    <property type="entry name" value="Zinc finger protein 133"/>
    <property type="match status" value="1"/>
</dbReference>
<gene>
    <name evidence="11" type="ORF">LGLO00237_LOCUS28728</name>
</gene>
<feature type="compositionally biased region" description="Basic and acidic residues" evidence="9">
    <location>
        <begin position="80"/>
        <end position="94"/>
    </location>
</feature>
<accession>A0A7S4DXI1</accession>
<dbReference type="PROSITE" id="PS50157">
    <property type="entry name" value="ZINC_FINGER_C2H2_2"/>
    <property type="match status" value="7"/>
</dbReference>
<dbReference type="SUPFAM" id="SSF57667">
    <property type="entry name" value="beta-beta-alpha zinc fingers"/>
    <property type="match status" value="4"/>
</dbReference>
<evidence type="ECO:0000313" key="11">
    <source>
        <dbReference type="EMBL" id="CAE0676949.1"/>
    </source>
</evidence>
<dbReference type="GO" id="GO:0000978">
    <property type="term" value="F:RNA polymerase II cis-regulatory region sequence-specific DNA binding"/>
    <property type="evidence" value="ECO:0007669"/>
    <property type="project" value="TreeGrafter"/>
</dbReference>
<feature type="domain" description="C2H2-type" evidence="10">
    <location>
        <begin position="224"/>
        <end position="251"/>
    </location>
</feature>
<comment type="similarity">
    <text evidence="2">Belongs to the krueppel C2H2-type zinc-finger protein family.</text>
</comment>
<dbReference type="Pfam" id="PF00096">
    <property type="entry name" value="zf-C2H2"/>
    <property type="match status" value="6"/>
</dbReference>
<dbReference type="GO" id="GO:0000981">
    <property type="term" value="F:DNA-binding transcription factor activity, RNA polymerase II-specific"/>
    <property type="evidence" value="ECO:0007669"/>
    <property type="project" value="TreeGrafter"/>
</dbReference>
<evidence type="ECO:0000256" key="2">
    <source>
        <dbReference type="ARBA" id="ARBA00006991"/>
    </source>
</evidence>
<dbReference type="FunFam" id="3.30.160.60:FF:000417">
    <property type="entry name" value="Zinc finger protein"/>
    <property type="match status" value="1"/>
</dbReference>
<keyword evidence="3" id="KW-0479">Metal-binding</keyword>
<evidence type="ECO:0000256" key="7">
    <source>
        <dbReference type="ARBA" id="ARBA00023242"/>
    </source>
</evidence>
<evidence type="ECO:0000256" key="3">
    <source>
        <dbReference type="ARBA" id="ARBA00022723"/>
    </source>
</evidence>
<keyword evidence="7" id="KW-0539">Nucleus</keyword>
<evidence type="ECO:0000259" key="10">
    <source>
        <dbReference type="PROSITE" id="PS50157"/>
    </source>
</evidence>
<feature type="domain" description="C2H2-type" evidence="10">
    <location>
        <begin position="252"/>
        <end position="279"/>
    </location>
</feature>
<dbReference type="Gene3D" id="3.30.160.60">
    <property type="entry name" value="Classic Zinc Finger"/>
    <property type="match status" value="7"/>
</dbReference>
<evidence type="ECO:0000256" key="6">
    <source>
        <dbReference type="ARBA" id="ARBA00022833"/>
    </source>
</evidence>
<evidence type="ECO:0000256" key="1">
    <source>
        <dbReference type="ARBA" id="ARBA00004123"/>
    </source>
</evidence>
<evidence type="ECO:0000256" key="8">
    <source>
        <dbReference type="PROSITE-ProRule" id="PRU00042"/>
    </source>
</evidence>
<sequence>MNFRCQGGLEMSAGSRRKKRPAPCPRSTSVKKLQKLPNSPREYSGNEEHSVSALLGLYGSEGVREKPQTNDDNANGAKTRASDSHTPQERTDGTEMKVLLEQLEKARPDTNLRSQNNSIPGDLANSKKPPFQCLVCTRCFIRMDHLKKHALTHSKDKNVYTKSASRPHECSYCGKCFRRREHMTIHLRIHTGEKPYACSSCEKKFATKMALTSHSRTHTGEKPYQCRECGNRFAHSSHLKSHMRTHTGELPYRCKTCSKGFSQSSALKQHMRTHTGERPHACRYCPKRFTTRSALTCHTRTHTGERPYKCTSCNKSFVQSTHLTSHLKTVHKIVAAKKPQRGRPSSWQAQGFRSLLVNAVVDNSPKPETSST</sequence>
<evidence type="ECO:0000256" key="4">
    <source>
        <dbReference type="ARBA" id="ARBA00022737"/>
    </source>
</evidence>
<dbReference type="FunFam" id="3.30.160.60:FF:001614">
    <property type="entry name" value="Uncharacterized protein"/>
    <property type="match status" value="1"/>
</dbReference>
<dbReference type="GO" id="GO:0032502">
    <property type="term" value="P:developmental process"/>
    <property type="evidence" value="ECO:0007669"/>
    <property type="project" value="UniProtKB-ARBA"/>
</dbReference>
<feature type="domain" description="C2H2-type" evidence="10">
    <location>
        <begin position="168"/>
        <end position="195"/>
    </location>
</feature>
<dbReference type="GO" id="GO:0008270">
    <property type="term" value="F:zinc ion binding"/>
    <property type="evidence" value="ECO:0007669"/>
    <property type="project" value="UniProtKB-KW"/>
</dbReference>
<dbReference type="InterPro" id="IPR036236">
    <property type="entry name" value="Znf_C2H2_sf"/>
</dbReference>
<dbReference type="InterPro" id="IPR013087">
    <property type="entry name" value="Znf_C2H2_type"/>
</dbReference>
<feature type="domain" description="C2H2-type" evidence="10">
    <location>
        <begin position="196"/>
        <end position="223"/>
    </location>
</feature>
<name>A0A7S4DXI1_9EUKA</name>
<organism evidence="11">
    <name type="scientific">Lotharella globosa</name>
    <dbReference type="NCBI Taxonomy" id="91324"/>
    <lineage>
        <taxon>Eukaryota</taxon>
        <taxon>Sar</taxon>
        <taxon>Rhizaria</taxon>
        <taxon>Cercozoa</taxon>
        <taxon>Chlorarachniophyceae</taxon>
        <taxon>Lotharella</taxon>
    </lineage>
</organism>
<dbReference type="PANTHER" id="PTHR14003">
    <property type="entry name" value="TRANSCRIPTIONAL REPRESSOR PROTEIN YY"/>
    <property type="match status" value="1"/>
</dbReference>
<dbReference type="PROSITE" id="PS00028">
    <property type="entry name" value="ZINC_FINGER_C2H2_1"/>
    <property type="match status" value="7"/>
</dbReference>
<dbReference type="FunFam" id="3.30.160.60:FF:001498">
    <property type="entry name" value="Zinc finger protein 404"/>
    <property type="match status" value="1"/>
</dbReference>
<dbReference type="GO" id="GO:0005667">
    <property type="term" value="C:transcription regulator complex"/>
    <property type="evidence" value="ECO:0007669"/>
    <property type="project" value="TreeGrafter"/>
</dbReference>
<keyword evidence="4" id="KW-0677">Repeat</keyword>
<feature type="domain" description="C2H2-type" evidence="10">
    <location>
        <begin position="308"/>
        <end position="331"/>
    </location>
</feature>
<reference evidence="11" key="1">
    <citation type="submission" date="2021-01" db="EMBL/GenBank/DDBJ databases">
        <authorList>
            <person name="Corre E."/>
            <person name="Pelletier E."/>
            <person name="Niang G."/>
            <person name="Scheremetjew M."/>
            <person name="Finn R."/>
            <person name="Kale V."/>
            <person name="Holt S."/>
            <person name="Cochrane G."/>
            <person name="Meng A."/>
            <person name="Brown T."/>
            <person name="Cohen L."/>
        </authorList>
    </citation>
    <scope>NUCLEOTIDE SEQUENCE</scope>
    <source>
        <strain evidence="11">CCCM811</strain>
    </source>
</reference>
<dbReference type="GO" id="GO:0000785">
    <property type="term" value="C:chromatin"/>
    <property type="evidence" value="ECO:0007669"/>
    <property type="project" value="TreeGrafter"/>
</dbReference>
<feature type="domain" description="C2H2-type" evidence="10">
    <location>
        <begin position="280"/>
        <end position="307"/>
    </location>
</feature>
<feature type="domain" description="C2H2-type" evidence="10">
    <location>
        <begin position="131"/>
        <end position="158"/>
    </location>
</feature>
<keyword evidence="6" id="KW-0862">Zinc</keyword>
<comment type="subcellular location">
    <subcellularLocation>
        <location evidence="1">Nucleus</location>
    </subcellularLocation>
</comment>
<dbReference type="SMART" id="SM00355">
    <property type="entry name" value="ZnF_C2H2"/>
    <property type="match status" value="7"/>
</dbReference>
<evidence type="ECO:0000256" key="9">
    <source>
        <dbReference type="SAM" id="MobiDB-lite"/>
    </source>
</evidence>
<feature type="region of interest" description="Disordered" evidence="9">
    <location>
        <begin position="1"/>
        <end position="94"/>
    </location>
</feature>
<evidence type="ECO:0000256" key="5">
    <source>
        <dbReference type="ARBA" id="ARBA00022771"/>
    </source>
</evidence>
<dbReference type="GO" id="GO:0031519">
    <property type="term" value="C:PcG protein complex"/>
    <property type="evidence" value="ECO:0007669"/>
    <property type="project" value="TreeGrafter"/>
</dbReference>
<dbReference type="AlphaFoldDB" id="A0A7S4DXI1"/>